<evidence type="ECO:0000256" key="6">
    <source>
        <dbReference type="SAM" id="Phobius"/>
    </source>
</evidence>
<feature type="transmembrane region" description="Helical" evidence="6">
    <location>
        <begin position="334"/>
        <end position="358"/>
    </location>
</feature>
<keyword evidence="9" id="KW-1185">Reference proteome</keyword>
<keyword evidence="2" id="KW-0479">Metal-binding</keyword>
<feature type="domain" description="PHD-type" evidence="7">
    <location>
        <begin position="1035"/>
        <end position="1157"/>
    </location>
</feature>
<name>A0A7J6D994_9TELE</name>
<evidence type="ECO:0000259" key="7">
    <source>
        <dbReference type="PROSITE" id="PS51805"/>
    </source>
</evidence>
<dbReference type="GO" id="GO:0008270">
    <property type="term" value="F:zinc ion binding"/>
    <property type="evidence" value="ECO:0007669"/>
    <property type="project" value="UniProtKB-KW"/>
</dbReference>
<dbReference type="PANTHER" id="PTHR28658">
    <property type="entry name" value="TRANSMEMBRANE PROTEIN 180"/>
    <property type="match status" value="1"/>
</dbReference>
<protein>
    <recommendedName>
        <fullName evidence="7">PHD-type domain-containing protein</fullName>
    </recommendedName>
</protein>
<feature type="region of interest" description="Disordered" evidence="5">
    <location>
        <begin position="532"/>
        <end position="566"/>
    </location>
</feature>
<comment type="caution">
    <text evidence="8">The sequence shown here is derived from an EMBL/GenBank/DDBJ whole genome shotgun (WGS) entry which is preliminary data.</text>
</comment>
<dbReference type="Gene3D" id="3.30.40.10">
    <property type="entry name" value="Zinc/RING finger domain, C3HC4 (zinc finger)"/>
    <property type="match status" value="1"/>
</dbReference>
<reference evidence="8 9" key="1">
    <citation type="submission" date="2020-04" db="EMBL/GenBank/DDBJ databases">
        <title>Chromosome-level genome assembly of a cyprinid fish Onychostoma macrolepis by integration of Nanopore Sequencing, Bionano and Hi-C technology.</title>
        <authorList>
            <person name="Wang D."/>
        </authorList>
    </citation>
    <scope>NUCLEOTIDE SEQUENCE [LARGE SCALE GENOMIC DNA]</scope>
    <source>
        <strain evidence="8">SWU-2019</strain>
        <tissue evidence="8">Muscle</tissue>
    </source>
</reference>
<keyword evidence="6" id="KW-1133">Transmembrane helix</keyword>
<dbReference type="Gene3D" id="1.20.1250.20">
    <property type="entry name" value="MFS general substrate transporter like domains"/>
    <property type="match status" value="1"/>
</dbReference>
<accession>A0A7J6D994</accession>
<dbReference type="EMBL" id="JAAMOB010000003">
    <property type="protein sequence ID" value="KAF4115474.1"/>
    <property type="molecule type" value="Genomic_DNA"/>
</dbReference>
<feature type="transmembrane region" description="Helical" evidence="6">
    <location>
        <begin position="112"/>
        <end position="137"/>
    </location>
</feature>
<evidence type="ECO:0000313" key="9">
    <source>
        <dbReference type="Proteomes" id="UP000579812"/>
    </source>
</evidence>
<dbReference type="PROSITE" id="PS51805">
    <property type="entry name" value="EPHD"/>
    <property type="match status" value="1"/>
</dbReference>
<feature type="compositionally biased region" description="Low complexity" evidence="5">
    <location>
        <begin position="882"/>
        <end position="892"/>
    </location>
</feature>
<evidence type="ECO:0000256" key="1">
    <source>
        <dbReference type="ARBA" id="ARBA00004141"/>
    </source>
</evidence>
<dbReference type="FunFam" id="1.20.1250.20:FF:000380">
    <property type="entry name" value="Transmembrane protein 180"/>
    <property type="match status" value="1"/>
</dbReference>
<dbReference type="InterPro" id="IPR034732">
    <property type="entry name" value="EPHD"/>
</dbReference>
<feature type="region of interest" description="Disordered" evidence="5">
    <location>
        <begin position="813"/>
        <end position="915"/>
    </location>
</feature>
<evidence type="ECO:0000256" key="2">
    <source>
        <dbReference type="ARBA" id="ARBA00022723"/>
    </source>
</evidence>
<dbReference type="SMART" id="SM00249">
    <property type="entry name" value="PHD"/>
    <property type="match status" value="1"/>
</dbReference>
<dbReference type="InterPro" id="IPR013083">
    <property type="entry name" value="Znf_RING/FYVE/PHD"/>
</dbReference>
<dbReference type="GO" id="GO:0016020">
    <property type="term" value="C:membrane"/>
    <property type="evidence" value="ECO:0007669"/>
    <property type="project" value="UniProtKB-SubCell"/>
</dbReference>
<keyword evidence="3" id="KW-0863">Zinc-finger</keyword>
<dbReference type="InterPro" id="IPR036259">
    <property type="entry name" value="MFS_trans_sf"/>
</dbReference>
<dbReference type="InterPro" id="IPR001965">
    <property type="entry name" value="Znf_PHD"/>
</dbReference>
<evidence type="ECO:0000313" key="8">
    <source>
        <dbReference type="EMBL" id="KAF4115474.1"/>
    </source>
</evidence>
<dbReference type="Proteomes" id="UP000579812">
    <property type="component" value="Unassembled WGS sequence"/>
</dbReference>
<feature type="compositionally biased region" description="Low complexity" evidence="5">
    <location>
        <begin position="838"/>
        <end position="849"/>
    </location>
</feature>
<feature type="compositionally biased region" description="Basic residues" evidence="5">
    <location>
        <begin position="858"/>
        <end position="881"/>
    </location>
</feature>
<keyword evidence="6" id="KW-0472">Membrane</keyword>
<dbReference type="Pfam" id="PF13771">
    <property type="entry name" value="zf-HC5HC2H"/>
    <property type="match status" value="1"/>
</dbReference>
<feature type="transmembrane region" description="Helical" evidence="6">
    <location>
        <begin position="149"/>
        <end position="171"/>
    </location>
</feature>
<feature type="compositionally biased region" description="Polar residues" evidence="5">
    <location>
        <begin position="824"/>
        <end position="837"/>
    </location>
</feature>
<keyword evidence="4" id="KW-0862">Zinc</keyword>
<feature type="transmembrane region" description="Helical" evidence="6">
    <location>
        <begin position="278"/>
        <end position="298"/>
    </location>
</feature>
<proteinExistence type="predicted"/>
<gene>
    <name evidence="8" type="ORF">G5714_002963</name>
</gene>
<feature type="transmembrane region" description="Helical" evidence="6">
    <location>
        <begin position="80"/>
        <end position="100"/>
    </location>
</feature>
<feature type="transmembrane region" description="Helical" evidence="6">
    <location>
        <begin position="12"/>
        <end position="31"/>
    </location>
</feature>
<evidence type="ECO:0000256" key="3">
    <source>
        <dbReference type="ARBA" id="ARBA00022771"/>
    </source>
</evidence>
<dbReference type="Pfam" id="PF13347">
    <property type="entry name" value="MFS_2"/>
    <property type="match status" value="1"/>
</dbReference>
<feature type="transmembrane region" description="Helical" evidence="6">
    <location>
        <begin position="428"/>
        <end position="448"/>
    </location>
</feature>
<dbReference type="SUPFAM" id="SSF103473">
    <property type="entry name" value="MFS general substrate transporter"/>
    <property type="match status" value="1"/>
</dbReference>
<evidence type="ECO:0000256" key="4">
    <source>
        <dbReference type="ARBA" id="ARBA00022833"/>
    </source>
</evidence>
<dbReference type="InterPro" id="IPR040035">
    <property type="entry name" value="TMEM180"/>
</dbReference>
<feature type="transmembrane region" description="Helical" evidence="6">
    <location>
        <begin position="310"/>
        <end position="328"/>
    </location>
</feature>
<dbReference type="PANTHER" id="PTHR28658:SF1">
    <property type="entry name" value="MAJOR FACILITATOR SUPERFAMILY DOMAIN CONTAINING 13B"/>
    <property type="match status" value="1"/>
</dbReference>
<evidence type="ECO:0000256" key="5">
    <source>
        <dbReference type="SAM" id="MobiDB-lite"/>
    </source>
</evidence>
<organism evidence="8 9">
    <name type="scientific">Onychostoma macrolepis</name>
    <dbReference type="NCBI Taxonomy" id="369639"/>
    <lineage>
        <taxon>Eukaryota</taxon>
        <taxon>Metazoa</taxon>
        <taxon>Chordata</taxon>
        <taxon>Craniata</taxon>
        <taxon>Vertebrata</taxon>
        <taxon>Euteleostomi</taxon>
        <taxon>Actinopterygii</taxon>
        <taxon>Neopterygii</taxon>
        <taxon>Teleostei</taxon>
        <taxon>Ostariophysi</taxon>
        <taxon>Cypriniformes</taxon>
        <taxon>Cyprinidae</taxon>
        <taxon>Acrossocheilinae</taxon>
        <taxon>Onychostoma</taxon>
    </lineage>
</organism>
<keyword evidence="6" id="KW-0812">Transmembrane</keyword>
<feature type="transmembrane region" description="Helical" evidence="6">
    <location>
        <begin position="243"/>
        <end position="266"/>
    </location>
</feature>
<feature type="transmembrane region" description="Helical" evidence="6">
    <location>
        <begin position="177"/>
        <end position="200"/>
    </location>
</feature>
<dbReference type="AlphaFoldDB" id="A0A7J6D994"/>
<sequence>MRHFANPAALAYSMTTLGAGMMNSIFSFYYVKLFLNKYKISETAFHQSQVVFMIWNALNDPLFGYLQDNSRMECCSRRRLSILYGAPLYCLSFLLAWFPWRTYEPDDWLSGVHLMVTLCAFDGMLTFVLLAQCALFAEISGNHQSRLRLIKYSQVASLLGSSSVLFCGLISENMDNFAAFQGFSVVVAILACVCMLYTGFNSESRFDSKTSEEDSQSPQKPPLSLSSVMSMTWQIVTNRDFQLFVIMNFFQVFMVAFCNNFTMIFAEHLIPQDVLPSLAKSIMYGAGFICPQLLVLCSQNLLHKFGYYRLILITFYVEAGAAVIMLLLGSTNYYFLALFLTSNMVLVQAAFSLFNLPLADIIDSDLQKYKRSSPLSSMVFGTNALFTKPAQSLAPMLVVSVLNQYGYAEMKDVEKAADPSALQSLHSAMFYLVCVVPLCVTALQVLAWRPFSIRESHTMDSKYIDGKGTRYFFVMDPLNQADVMHLQESRSSALDLSVGCRQSPLKTNSMEALDLVKKPSWCGITSGSKSINMSEPRYITRPSKPNSPDHPEPGSKHHGTRTCGTSSHGPYSIPLPLINGLPSVAQILSQCPPTDQVFTDDSDYSVEMDDMLTQTEKCHKTADSVLEKSTLGGRLAHNVLETHPQDILTGCSKTYLSDTGMSQTKGSSCLPQGASAAAYTLRSTSSALEQTAIETLASECSGAKKTSPCSIEYISSDHDSDIIEVPVSNSRCKTPPNCRLRTRSVIVNERSCGRQRNSIVKQEMDCSPKNVNNFYALDEPVFEAHEDRAGSESKSLLSWMESVYIPISPEESDQDMDAAFPKNFPSTSDAENTSVFKSPQSGASSSTSSRPQKTPASKSRKRAKPRPKPRAKPKKPAKRIRAPPAGKSATSTAKRRRRKPRSSGPSSMFSPQEPEIKLKYANHKEEKKDTRPDSFAPYIHMELSSCTIINFREEDVYSTKKGCREQVVSGVIPKTSCLQLGRVGSDARLQVRHFCCLCGRAGNVEGLGDLHGPYHSSGVQAICKFDSSPPAQKQEPDCSDLDSVYSLEDGASQSVKRQRKENCSESIEESGVCSEHWIHEDCSIWTAGIFLVKGKLYGLEEAFRLAQETVCSHCHRVGATLGCFFKDCPNKYHFPCALQSGSALNEENFTIRCPKHKNKTSRMSVSRLKNR</sequence>
<comment type="subcellular location">
    <subcellularLocation>
        <location evidence="1">Membrane</location>
        <topology evidence="1">Multi-pass membrane protein</topology>
    </subcellularLocation>
</comment>